<keyword evidence="4 8" id="KW-0653">Protein transport</keyword>
<comment type="subunit">
    <text evidence="8">Component of the Sec protein translocase complex. Heterotrimer consisting of SecY, SecE and SecG subunits. The heterotrimers can form oligomers, although 1 heterotrimer is thought to be able to translocate proteins. Interacts with the ribosome. Interacts with SecDF, and other proteins may be involved. Interacts with SecA.</text>
</comment>
<keyword evidence="7 8" id="KW-0472">Membrane</keyword>
<reference evidence="11" key="1">
    <citation type="submission" date="2017-09" db="EMBL/GenBank/DDBJ databases">
        <title>Depth-based differentiation of microbial function through sediment-hosted aquifers and enrichment of novel symbionts in the deep terrestrial subsurface.</title>
        <authorList>
            <person name="Probst A.J."/>
            <person name="Ladd B."/>
            <person name="Jarett J.K."/>
            <person name="Geller-Mcgrath D.E."/>
            <person name="Sieber C.M.K."/>
            <person name="Emerson J.B."/>
            <person name="Anantharaman K."/>
            <person name="Thomas B.C."/>
            <person name="Malmstrom R."/>
            <person name="Stieglmeier M."/>
            <person name="Klingl A."/>
            <person name="Woyke T."/>
            <person name="Ryan C.M."/>
            <person name="Banfield J.F."/>
        </authorList>
    </citation>
    <scope>NUCLEOTIDE SEQUENCE [LARGE SCALE GENOMIC DNA]</scope>
</reference>
<comment type="subcellular location">
    <subcellularLocation>
        <location evidence="8">Cell membrane</location>
        <topology evidence="8">Single-pass membrane protein</topology>
    </subcellularLocation>
    <subcellularLocation>
        <location evidence="1">Membrane</location>
    </subcellularLocation>
</comment>
<keyword evidence="6 8" id="KW-0811">Translocation</keyword>
<evidence type="ECO:0000256" key="4">
    <source>
        <dbReference type="ARBA" id="ARBA00022927"/>
    </source>
</evidence>
<dbReference type="InterPro" id="IPR001901">
    <property type="entry name" value="Translocase_SecE/Sec61-g"/>
</dbReference>
<protein>
    <recommendedName>
        <fullName evidence="8">Protein translocase subunit SecE</fullName>
    </recommendedName>
</protein>
<dbReference type="InterPro" id="IPR038379">
    <property type="entry name" value="SecE_sf"/>
</dbReference>
<dbReference type="Proteomes" id="UP000231379">
    <property type="component" value="Unassembled WGS sequence"/>
</dbReference>
<evidence type="ECO:0000256" key="8">
    <source>
        <dbReference type="HAMAP-Rule" id="MF_00422"/>
    </source>
</evidence>
<evidence type="ECO:0000256" key="2">
    <source>
        <dbReference type="ARBA" id="ARBA00022448"/>
    </source>
</evidence>
<evidence type="ECO:0000256" key="1">
    <source>
        <dbReference type="ARBA" id="ARBA00004370"/>
    </source>
</evidence>
<dbReference type="Pfam" id="PF00584">
    <property type="entry name" value="SecE"/>
    <property type="match status" value="1"/>
</dbReference>
<organism evidence="10 11">
    <name type="scientific">Candidatus Kaiserbacteria bacterium CG10_big_fil_rev_8_21_14_0_10_59_10</name>
    <dbReference type="NCBI Taxonomy" id="1974612"/>
    <lineage>
        <taxon>Bacteria</taxon>
        <taxon>Candidatus Kaiseribacteriota</taxon>
    </lineage>
</organism>
<evidence type="ECO:0000256" key="6">
    <source>
        <dbReference type="ARBA" id="ARBA00023010"/>
    </source>
</evidence>
<dbReference type="InterPro" id="IPR005807">
    <property type="entry name" value="SecE_bac"/>
</dbReference>
<dbReference type="GO" id="GO:0005886">
    <property type="term" value="C:plasma membrane"/>
    <property type="evidence" value="ECO:0007669"/>
    <property type="project" value="UniProtKB-SubCell"/>
</dbReference>
<evidence type="ECO:0000313" key="10">
    <source>
        <dbReference type="EMBL" id="PIR82700.1"/>
    </source>
</evidence>
<feature type="region of interest" description="Disordered" evidence="9">
    <location>
        <begin position="72"/>
        <end position="98"/>
    </location>
</feature>
<evidence type="ECO:0000256" key="9">
    <source>
        <dbReference type="SAM" id="MobiDB-lite"/>
    </source>
</evidence>
<dbReference type="GO" id="GO:0043952">
    <property type="term" value="P:protein transport by the Sec complex"/>
    <property type="evidence" value="ECO:0007669"/>
    <property type="project" value="UniProtKB-UniRule"/>
</dbReference>
<accession>A0A2H0U8K1</accession>
<sequence length="98" mass="10581">MSFFQYLRDTRGELKHVAWPTSFQTTVFTVLVIAISALVALYLGLFDYVFTTGVGELLEMLGSESTIPEGGLFPVDGDTGSETGTEAVPESAVDVEIQ</sequence>
<dbReference type="GO" id="GO:0008320">
    <property type="term" value="F:protein transmembrane transporter activity"/>
    <property type="evidence" value="ECO:0007669"/>
    <property type="project" value="UniProtKB-UniRule"/>
</dbReference>
<gene>
    <name evidence="8 10" type="primary">secE</name>
    <name evidence="10" type="ORF">COU20_00780</name>
</gene>
<proteinExistence type="inferred from homology"/>
<dbReference type="Gene3D" id="1.20.5.1030">
    <property type="entry name" value="Preprotein translocase secy subunit"/>
    <property type="match status" value="1"/>
</dbReference>
<comment type="caution">
    <text evidence="10">The sequence shown here is derived from an EMBL/GenBank/DDBJ whole genome shotgun (WGS) entry which is preliminary data.</text>
</comment>
<dbReference type="EMBL" id="PFBM01000007">
    <property type="protein sequence ID" value="PIR82700.1"/>
    <property type="molecule type" value="Genomic_DNA"/>
</dbReference>
<dbReference type="GO" id="GO:0006605">
    <property type="term" value="P:protein targeting"/>
    <property type="evidence" value="ECO:0007669"/>
    <property type="project" value="UniProtKB-UniRule"/>
</dbReference>
<evidence type="ECO:0000256" key="7">
    <source>
        <dbReference type="ARBA" id="ARBA00023136"/>
    </source>
</evidence>
<keyword evidence="8" id="KW-1003">Cell membrane</keyword>
<feature type="transmembrane region" description="Helical" evidence="8">
    <location>
        <begin position="27"/>
        <end position="50"/>
    </location>
</feature>
<comment type="function">
    <text evidence="8">Essential subunit of the Sec protein translocation channel SecYEG. Clamps together the 2 halves of SecY. May contact the channel plug during translocation.</text>
</comment>
<dbReference type="HAMAP" id="MF_00422">
    <property type="entry name" value="SecE"/>
    <property type="match status" value="1"/>
</dbReference>
<name>A0A2H0U8K1_9BACT</name>
<keyword evidence="3 8" id="KW-0812">Transmembrane</keyword>
<dbReference type="GO" id="GO:0009306">
    <property type="term" value="P:protein secretion"/>
    <property type="evidence" value="ECO:0007669"/>
    <property type="project" value="UniProtKB-UniRule"/>
</dbReference>
<dbReference type="GO" id="GO:0065002">
    <property type="term" value="P:intracellular protein transmembrane transport"/>
    <property type="evidence" value="ECO:0007669"/>
    <property type="project" value="UniProtKB-UniRule"/>
</dbReference>
<comment type="similarity">
    <text evidence="8">Belongs to the SecE/SEC61-gamma family.</text>
</comment>
<evidence type="ECO:0000256" key="5">
    <source>
        <dbReference type="ARBA" id="ARBA00022989"/>
    </source>
</evidence>
<keyword evidence="2 8" id="KW-0813">Transport</keyword>
<dbReference type="AlphaFoldDB" id="A0A2H0U8K1"/>
<dbReference type="NCBIfam" id="TIGR00964">
    <property type="entry name" value="secE_bact"/>
    <property type="match status" value="1"/>
</dbReference>
<evidence type="ECO:0000256" key="3">
    <source>
        <dbReference type="ARBA" id="ARBA00022692"/>
    </source>
</evidence>
<evidence type="ECO:0000313" key="11">
    <source>
        <dbReference type="Proteomes" id="UP000231379"/>
    </source>
</evidence>
<keyword evidence="5 8" id="KW-1133">Transmembrane helix</keyword>